<sequence>MLSPRNRIRRSAEFGLVMRKGRRAGRDALTVVLLVQPLSETAPVRTPASPASSSPVAEQPRVGFIVSKAVGGAVVRKRVQRKLRHLMRDRVAELPTGSLLVVRAKPASAILGHDALAAQLDGALASVQRPRRPSAQRGRVPRGAASASAGGEQSIQ</sequence>
<dbReference type="RefSeq" id="WP_285757973.1">
    <property type="nucleotide sequence ID" value="NZ_BSQG01000002.1"/>
</dbReference>
<dbReference type="GO" id="GO:0004526">
    <property type="term" value="F:ribonuclease P activity"/>
    <property type="evidence" value="ECO:0007669"/>
    <property type="project" value="UniProtKB-UniRule"/>
</dbReference>
<feature type="compositionally biased region" description="Low complexity" evidence="8">
    <location>
        <begin position="143"/>
        <end position="156"/>
    </location>
</feature>
<dbReference type="EMBL" id="BSQG01000002">
    <property type="protein sequence ID" value="GLU46996.1"/>
    <property type="molecule type" value="Genomic_DNA"/>
</dbReference>
<dbReference type="InterPro" id="IPR000100">
    <property type="entry name" value="RNase_P"/>
</dbReference>
<dbReference type="PANTHER" id="PTHR33992">
    <property type="entry name" value="RIBONUCLEASE P PROTEIN COMPONENT"/>
    <property type="match status" value="1"/>
</dbReference>
<keyword evidence="1 6" id="KW-0819">tRNA processing</keyword>
<evidence type="ECO:0000256" key="7">
    <source>
        <dbReference type="NCBIfam" id="TIGR00188"/>
    </source>
</evidence>
<evidence type="ECO:0000256" key="6">
    <source>
        <dbReference type="HAMAP-Rule" id="MF_00227"/>
    </source>
</evidence>
<comment type="subunit">
    <text evidence="6">Consists of a catalytic RNA component (M1 or rnpB) and a protein subunit.</text>
</comment>
<dbReference type="Gene3D" id="3.30.230.10">
    <property type="match status" value="1"/>
</dbReference>
<comment type="function">
    <text evidence="6">RNaseP catalyzes the removal of the 5'-leader sequence from pre-tRNA to produce the mature 5'-terminus. It can also cleave other RNA substrates such as 4.5S RNA. The protein component plays an auxiliary but essential role in vivo by binding to the 5'-leader sequence and broadening the substrate specificity of the ribozyme.</text>
</comment>
<evidence type="ECO:0000256" key="4">
    <source>
        <dbReference type="ARBA" id="ARBA00022801"/>
    </source>
</evidence>
<evidence type="ECO:0000256" key="2">
    <source>
        <dbReference type="ARBA" id="ARBA00022722"/>
    </source>
</evidence>
<evidence type="ECO:0000256" key="1">
    <source>
        <dbReference type="ARBA" id="ARBA00022694"/>
    </source>
</evidence>
<evidence type="ECO:0000256" key="5">
    <source>
        <dbReference type="ARBA" id="ARBA00022884"/>
    </source>
</evidence>
<proteinExistence type="inferred from homology"/>
<dbReference type="HAMAP" id="MF_00227">
    <property type="entry name" value="RNase_P"/>
    <property type="match status" value="1"/>
</dbReference>
<dbReference type="GO" id="GO:0001682">
    <property type="term" value="P:tRNA 5'-leader removal"/>
    <property type="evidence" value="ECO:0007669"/>
    <property type="project" value="UniProtKB-UniRule"/>
</dbReference>
<dbReference type="EC" id="3.1.26.5" evidence="6 7"/>
<dbReference type="AlphaFoldDB" id="A0A9W6UGA1"/>
<comment type="similarity">
    <text evidence="6">Belongs to the RnpA family.</text>
</comment>
<dbReference type="SUPFAM" id="SSF54211">
    <property type="entry name" value="Ribosomal protein S5 domain 2-like"/>
    <property type="match status" value="1"/>
</dbReference>
<dbReference type="Proteomes" id="UP001165092">
    <property type="component" value="Unassembled WGS sequence"/>
</dbReference>
<keyword evidence="3 6" id="KW-0255">Endonuclease</keyword>
<evidence type="ECO:0000256" key="3">
    <source>
        <dbReference type="ARBA" id="ARBA00022759"/>
    </source>
</evidence>
<evidence type="ECO:0000313" key="10">
    <source>
        <dbReference type="Proteomes" id="UP001165092"/>
    </source>
</evidence>
<comment type="catalytic activity">
    <reaction evidence="6">
        <text>Endonucleolytic cleavage of RNA, removing 5'-extranucleotides from tRNA precursor.</text>
        <dbReference type="EC" id="3.1.26.5"/>
    </reaction>
</comment>
<gene>
    <name evidence="6 9" type="primary">rnpA</name>
    <name evidence="9" type="ORF">Nans01_13470</name>
</gene>
<dbReference type="InterPro" id="IPR014721">
    <property type="entry name" value="Ribsml_uS5_D2-typ_fold_subgr"/>
</dbReference>
<dbReference type="PANTHER" id="PTHR33992:SF1">
    <property type="entry name" value="RIBONUCLEASE P PROTEIN COMPONENT"/>
    <property type="match status" value="1"/>
</dbReference>
<dbReference type="GO" id="GO:0042781">
    <property type="term" value="F:3'-tRNA processing endoribonuclease activity"/>
    <property type="evidence" value="ECO:0007669"/>
    <property type="project" value="TreeGrafter"/>
</dbReference>
<comment type="caution">
    <text evidence="9">The sequence shown here is derived from an EMBL/GenBank/DDBJ whole genome shotgun (WGS) entry which is preliminary data.</text>
</comment>
<dbReference type="GO" id="GO:0000049">
    <property type="term" value="F:tRNA binding"/>
    <property type="evidence" value="ECO:0007669"/>
    <property type="project" value="UniProtKB-UniRule"/>
</dbReference>
<dbReference type="GO" id="GO:0030677">
    <property type="term" value="C:ribonuclease P complex"/>
    <property type="evidence" value="ECO:0007669"/>
    <property type="project" value="TreeGrafter"/>
</dbReference>
<keyword evidence="4 6" id="KW-0378">Hydrolase</keyword>
<evidence type="ECO:0000256" key="8">
    <source>
        <dbReference type="SAM" id="MobiDB-lite"/>
    </source>
</evidence>
<reference evidence="9" key="1">
    <citation type="submission" date="2023-02" db="EMBL/GenBank/DDBJ databases">
        <title>Nocardiopsis ansamitocini NBRC 112285.</title>
        <authorList>
            <person name="Ichikawa N."/>
            <person name="Sato H."/>
            <person name="Tonouchi N."/>
        </authorList>
    </citation>
    <scope>NUCLEOTIDE SEQUENCE</scope>
    <source>
        <strain evidence="9">NBRC 112285</strain>
    </source>
</reference>
<dbReference type="Pfam" id="PF00825">
    <property type="entry name" value="Ribonuclease_P"/>
    <property type="match status" value="1"/>
</dbReference>
<evidence type="ECO:0000313" key="9">
    <source>
        <dbReference type="EMBL" id="GLU46996.1"/>
    </source>
</evidence>
<feature type="region of interest" description="Disordered" evidence="8">
    <location>
        <begin position="126"/>
        <end position="156"/>
    </location>
</feature>
<dbReference type="InterPro" id="IPR020568">
    <property type="entry name" value="Ribosomal_Su5_D2-typ_SF"/>
</dbReference>
<dbReference type="NCBIfam" id="TIGR00188">
    <property type="entry name" value="rnpA"/>
    <property type="match status" value="1"/>
</dbReference>
<protein>
    <recommendedName>
        <fullName evidence="6 7">Ribonuclease P protein component</fullName>
        <shortName evidence="6">RNase P protein</shortName>
        <shortName evidence="6">RNaseP protein</shortName>
        <ecNumber evidence="6 7">3.1.26.5</ecNumber>
    </recommendedName>
    <alternativeName>
        <fullName evidence="6">Protein C5</fullName>
    </alternativeName>
</protein>
<keyword evidence="10" id="KW-1185">Reference proteome</keyword>
<keyword evidence="5 6" id="KW-0694">RNA-binding</keyword>
<name>A0A9W6UGA1_9ACTN</name>
<organism evidence="9 10">
    <name type="scientific">Nocardiopsis ansamitocini</name>
    <dbReference type="NCBI Taxonomy" id="1670832"/>
    <lineage>
        <taxon>Bacteria</taxon>
        <taxon>Bacillati</taxon>
        <taxon>Actinomycetota</taxon>
        <taxon>Actinomycetes</taxon>
        <taxon>Streptosporangiales</taxon>
        <taxon>Nocardiopsidaceae</taxon>
        <taxon>Nocardiopsis</taxon>
    </lineage>
</organism>
<accession>A0A9W6UGA1</accession>
<keyword evidence="2 6" id="KW-0540">Nuclease</keyword>